<keyword evidence="3" id="KW-0808">Transferase</keyword>
<evidence type="ECO:0000259" key="8">
    <source>
        <dbReference type="Pfam" id="PF09115"/>
    </source>
</evidence>
<name>A0A2R7Z2H3_9ACTN</name>
<dbReference type="NCBIfam" id="NF005926">
    <property type="entry name" value="PRK07940.1"/>
    <property type="match status" value="1"/>
</dbReference>
<organism evidence="9 10">
    <name type="scientific">Nocardioides currus</name>
    <dbReference type="NCBI Taxonomy" id="2133958"/>
    <lineage>
        <taxon>Bacteria</taxon>
        <taxon>Bacillati</taxon>
        <taxon>Actinomycetota</taxon>
        <taxon>Actinomycetes</taxon>
        <taxon>Propionibacteriales</taxon>
        <taxon>Nocardioidaceae</taxon>
        <taxon>Nocardioides</taxon>
    </lineage>
</organism>
<evidence type="ECO:0000256" key="6">
    <source>
        <dbReference type="ARBA" id="ARBA00022932"/>
    </source>
</evidence>
<keyword evidence="6" id="KW-0239">DNA-directed DNA polymerase</keyword>
<evidence type="ECO:0000256" key="4">
    <source>
        <dbReference type="ARBA" id="ARBA00022695"/>
    </source>
</evidence>
<dbReference type="GO" id="GO:0006261">
    <property type="term" value="P:DNA-templated DNA replication"/>
    <property type="evidence" value="ECO:0007669"/>
    <property type="project" value="TreeGrafter"/>
</dbReference>
<evidence type="ECO:0000256" key="3">
    <source>
        <dbReference type="ARBA" id="ARBA00022679"/>
    </source>
</evidence>
<sequence length="383" mass="41397">MSVWDDLVGQRPVIAGLMRAAGGDGMTHAWLFTGPPGSGRSNAAIAFAAALQCETGTGCGHCKSCHTVMSGSHADVRVVRTEKLSIGVDEVRDLVRRAGLAPAGDRWQIMIVEDSDRLTEQACNALLKAIEEPTARTVWLLCAPTVEDVLPTIRSRCRLVTLTTPPADDVAAFLVRTLEVGPELAAAAARASQGHIGRARALARDEQTRLRRRQVVQLPARLTSVGSCMQAATNVSEIAKEEAEAITSDLDAREKQDLDAAYGVVERGRRPREYAPALGALEKDQKTRAKRRVLDVADRCLMDLTSVYRDAIAFSVGAPGALVNEEMRAEVAEVARRTTPEELLRMIDAIFAAREQMLEFNVPPLLALESMMLALRLPGGAGR</sequence>
<dbReference type="NCBIfam" id="TIGR00678">
    <property type="entry name" value="holB"/>
    <property type="match status" value="1"/>
</dbReference>
<evidence type="ECO:0000313" key="9">
    <source>
        <dbReference type="EMBL" id="PUA82818.1"/>
    </source>
</evidence>
<reference evidence="9 10" key="1">
    <citation type="submission" date="2018-03" db="EMBL/GenBank/DDBJ databases">
        <authorList>
            <person name="Keele B.F."/>
        </authorList>
    </citation>
    <scope>NUCLEOTIDE SEQUENCE [LARGE SCALE GENOMIC DNA]</scope>
    <source>
        <strain evidence="9 10">IB-3</strain>
    </source>
</reference>
<dbReference type="Pfam" id="PF09115">
    <property type="entry name" value="DNApol3-delta_C"/>
    <property type="match status" value="1"/>
</dbReference>
<dbReference type="EC" id="2.7.7.7" evidence="1"/>
<dbReference type="GO" id="GO:0008408">
    <property type="term" value="F:3'-5' exonuclease activity"/>
    <property type="evidence" value="ECO:0007669"/>
    <property type="project" value="InterPro"/>
</dbReference>
<dbReference type="AlphaFoldDB" id="A0A2R7Z2H3"/>
<dbReference type="InterPro" id="IPR015199">
    <property type="entry name" value="DNA_pol_III_delta_C"/>
</dbReference>
<evidence type="ECO:0000256" key="5">
    <source>
        <dbReference type="ARBA" id="ARBA00022705"/>
    </source>
</evidence>
<comment type="caution">
    <text evidence="9">The sequence shown here is derived from an EMBL/GenBank/DDBJ whole genome shotgun (WGS) entry which is preliminary data.</text>
</comment>
<dbReference type="Pfam" id="PF13177">
    <property type="entry name" value="DNA_pol3_delta2"/>
    <property type="match status" value="1"/>
</dbReference>
<proteinExistence type="predicted"/>
<evidence type="ECO:0000313" key="10">
    <source>
        <dbReference type="Proteomes" id="UP000244867"/>
    </source>
</evidence>
<keyword evidence="5" id="KW-0235">DNA replication</keyword>
<keyword evidence="4" id="KW-0548">Nucleotidyltransferase</keyword>
<dbReference type="Proteomes" id="UP000244867">
    <property type="component" value="Unassembled WGS sequence"/>
</dbReference>
<feature type="domain" description="DNA polymerase III delta subunit C-terminal" evidence="8">
    <location>
        <begin position="304"/>
        <end position="375"/>
    </location>
</feature>
<comment type="catalytic activity">
    <reaction evidence="7">
        <text>DNA(n) + a 2'-deoxyribonucleoside 5'-triphosphate = DNA(n+1) + diphosphate</text>
        <dbReference type="Rhea" id="RHEA:22508"/>
        <dbReference type="Rhea" id="RHEA-COMP:17339"/>
        <dbReference type="Rhea" id="RHEA-COMP:17340"/>
        <dbReference type="ChEBI" id="CHEBI:33019"/>
        <dbReference type="ChEBI" id="CHEBI:61560"/>
        <dbReference type="ChEBI" id="CHEBI:173112"/>
        <dbReference type="EC" id="2.7.7.7"/>
    </reaction>
</comment>
<dbReference type="RefSeq" id="WP_108343003.1">
    <property type="nucleotide sequence ID" value="NZ_PYXZ01000001.1"/>
</dbReference>
<evidence type="ECO:0000256" key="2">
    <source>
        <dbReference type="ARBA" id="ARBA00014363"/>
    </source>
</evidence>
<gene>
    <name evidence="9" type="ORF">C7S10_03650</name>
</gene>
<evidence type="ECO:0000256" key="1">
    <source>
        <dbReference type="ARBA" id="ARBA00012417"/>
    </source>
</evidence>
<dbReference type="PANTHER" id="PTHR11669">
    <property type="entry name" value="REPLICATION FACTOR C / DNA POLYMERASE III GAMMA-TAU SUBUNIT"/>
    <property type="match status" value="1"/>
</dbReference>
<keyword evidence="10" id="KW-1185">Reference proteome</keyword>
<evidence type="ECO:0000256" key="7">
    <source>
        <dbReference type="ARBA" id="ARBA00049244"/>
    </source>
</evidence>
<dbReference type="InterPro" id="IPR050238">
    <property type="entry name" value="DNA_Rep/Repair_Clamp_Loader"/>
</dbReference>
<accession>A0A2R7Z2H3</accession>
<protein>
    <recommendedName>
        <fullName evidence="2">DNA polymerase III subunit delta'</fullName>
        <ecNumber evidence="1">2.7.7.7</ecNumber>
    </recommendedName>
</protein>
<dbReference type="InterPro" id="IPR027417">
    <property type="entry name" value="P-loop_NTPase"/>
</dbReference>
<dbReference type="Gene3D" id="3.40.50.300">
    <property type="entry name" value="P-loop containing nucleotide triphosphate hydrolases"/>
    <property type="match status" value="1"/>
</dbReference>
<dbReference type="GO" id="GO:0003677">
    <property type="term" value="F:DNA binding"/>
    <property type="evidence" value="ECO:0007669"/>
    <property type="project" value="InterPro"/>
</dbReference>
<dbReference type="OrthoDB" id="9809531at2"/>
<dbReference type="PANTHER" id="PTHR11669:SF8">
    <property type="entry name" value="DNA POLYMERASE III SUBUNIT DELTA"/>
    <property type="match status" value="1"/>
</dbReference>
<dbReference type="GO" id="GO:0009360">
    <property type="term" value="C:DNA polymerase III complex"/>
    <property type="evidence" value="ECO:0007669"/>
    <property type="project" value="InterPro"/>
</dbReference>
<dbReference type="GO" id="GO:0003887">
    <property type="term" value="F:DNA-directed DNA polymerase activity"/>
    <property type="evidence" value="ECO:0007669"/>
    <property type="project" value="UniProtKB-KW"/>
</dbReference>
<dbReference type="InterPro" id="IPR004622">
    <property type="entry name" value="DNA_pol_HolB"/>
</dbReference>
<dbReference type="EMBL" id="PYXZ01000001">
    <property type="protein sequence ID" value="PUA82818.1"/>
    <property type="molecule type" value="Genomic_DNA"/>
</dbReference>
<dbReference type="SUPFAM" id="SSF52540">
    <property type="entry name" value="P-loop containing nucleoside triphosphate hydrolases"/>
    <property type="match status" value="1"/>
</dbReference>